<dbReference type="PANTHER" id="PTHR11254">
    <property type="entry name" value="HECT DOMAIN UBIQUITIN-PROTEIN LIGASE"/>
    <property type="match status" value="1"/>
</dbReference>
<accession>A0ABP0IN29</accession>
<protein>
    <submittedName>
        <fullName evidence="1">E3 ubiquitin-protein ligase UPL2 (Ubiquitin-protein ligase 2) (HECT-type E3 ubiquitin transferase UPL2)</fullName>
    </submittedName>
</protein>
<evidence type="ECO:0000313" key="1">
    <source>
        <dbReference type="EMBL" id="CAK9002759.1"/>
    </source>
</evidence>
<sequence length="881" mass="99651">MAWDGHGKRQAGDLQDQGLEAKRPRKTETESKDLCGLCESVYAQLEGPGDKSKIRQGLHHLIVQLQDVSYGYRSIDCKVALKRQLLRLLPPLAKQISAASNKGDSLVEVVGSFVDCIVRSGFAQSSRDRRDIIASGAWLMCMEPLKAGKPEDVVSAVHIYLHLSDHVGFYDDFIGMHSEFWHPSIFREILKHMPTVLHLPDSLQADEWELRCPDIEAAIKCLFCFLLFWTAKEPENRFTFEIPEALPLLNAALDAIEKYDLLFGSEIGAKCRGDPLEELIRILGLLTQFVVEKIDSQETNEQNEEVMQQLQQHAAAVLRLLVRLLKLKIPTCGAKPEAITDGPIPVDERQQDSEWIQNLFERLSDEEPPVSAACLMDVFRAMVDMPLEEQRYRLECLAPMVPRFMAGFVDQLRQKTVPPELADFKIVMNNVLQECATSFALELLEEVSFYPCLLDFTTKRAMLHAQCDRVRLTQGSGDPIRIVVPRDNVLDGVCSTLNLQDSQARIDVPLEIEFRAGYSDDTGNELVDEGEDQGGPRRQWLDRACRYFIASDLFMSPAEDAAHLEFSQTSRQRGARGIIVPSPEPVCQCVQEDWTEQFELFGCVIGFAILNKETVPVHFGHNFLRSVFGLKTDTADLLPLLEHVDKTLHTKLTYILSGSYKDLGDTLEDVLEQSHLPRTFVVSESHCQELVRSTPLLEGGDRMSVTEENKEKFVQLLLDRILISGVAQQVQYFQRGLLRVVPHELVQRITGIMSVKEIELMLCGADGIDVDDWEKYTEYENGYTSESVVVRWFWEVVREMPQHMRAQLLSFSTGSSQVPSGGFRFLQPELFTIQRVGVTDRFPAAHTCANTLDLPEYTSKAVLEQHLRFALEETGDSFGLR</sequence>
<dbReference type="GO" id="GO:0016740">
    <property type="term" value="F:transferase activity"/>
    <property type="evidence" value="ECO:0007669"/>
    <property type="project" value="UniProtKB-KW"/>
</dbReference>
<evidence type="ECO:0000313" key="2">
    <source>
        <dbReference type="Proteomes" id="UP001642464"/>
    </source>
</evidence>
<dbReference type="Proteomes" id="UP001642464">
    <property type="component" value="Unassembled WGS sequence"/>
</dbReference>
<gene>
    <name evidence="1" type="ORF">SCF082_LOCUS7466</name>
</gene>
<reference evidence="1 2" key="1">
    <citation type="submission" date="2024-02" db="EMBL/GenBank/DDBJ databases">
        <authorList>
            <person name="Chen Y."/>
            <person name="Shah S."/>
            <person name="Dougan E. K."/>
            <person name="Thang M."/>
            <person name="Chan C."/>
        </authorList>
    </citation>
    <scope>NUCLEOTIDE SEQUENCE [LARGE SCALE GENOMIC DNA]</scope>
</reference>
<organism evidence="1 2">
    <name type="scientific">Durusdinium trenchii</name>
    <dbReference type="NCBI Taxonomy" id="1381693"/>
    <lineage>
        <taxon>Eukaryota</taxon>
        <taxon>Sar</taxon>
        <taxon>Alveolata</taxon>
        <taxon>Dinophyceae</taxon>
        <taxon>Suessiales</taxon>
        <taxon>Symbiodiniaceae</taxon>
        <taxon>Durusdinium</taxon>
    </lineage>
</organism>
<name>A0ABP0IN29_9DINO</name>
<keyword evidence="1" id="KW-0808">Transferase</keyword>
<keyword evidence="2" id="KW-1185">Reference proteome</keyword>
<dbReference type="InterPro" id="IPR000569">
    <property type="entry name" value="HECT_dom"/>
</dbReference>
<dbReference type="PROSITE" id="PS50237">
    <property type="entry name" value="HECT"/>
    <property type="match status" value="1"/>
</dbReference>
<dbReference type="PANTHER" id="PTHR11254:SF440">
    <property type="entry name" value="E3 UBIQUITIN-PROTEIN LIGASE NEDD-4"/>
    <property type="match status" value="1"/>
</dbReference>
<dbReference type="InterPro" id="IPR035983">
    <property type="entry name" value="Hect_E3_ubiquitin_ligase"/>
</dbReference>
<dbReference type="Gene3D" id="3.30.2410.10">
    <property type="entry name" value="Hect, E3 ligase catalytic domain"/>
    <property type="match status" value="1"/>
</dbReference>
<dbReference type="SUPFAM" id="SSF56204">
    <property type="entry name" value="Hect, E3 ligase catalytic domain"/>
    <property type="match status" value="1"/>
</dbReference>
<dbReference type="SMART" id="SM00119">
    <property type="entry name" value="HECTc"/>
    <property type="match status" value="1"/>
</dbReference>
<proteinExistence type="predicted"/>
<dbReference type="Pfam" id="PF00632">
    <property type="entry name" value="HECT"/>
    <property type="match status" value="1"/>
</dbReference>
<dbReference type="Gene3D" id="3.90.1750.10">
    <property type="entry name" value="Hect, E3 ligase catalytic domains"/>
    <property type="match status" value="1"/>
</dbReference>
<dbReference type="InterPro" id="IPR050409">
    <property type="entry name" value="E3_ubiq-protein_ligase"/>
</dbReference>
<comment type="caution">
    <text evidence="1">The sequence shown here is derived from an EMBL/GenBank/DDBJ whole genome shotgun (WGS) entry which is preliminary data.</text>
</comment>
<dbReference type="Gene3D" id="3.30.2160.10">
    <property type="entry name" value="Hect, E3 ligase catalytic domain"/>
    <property type="match status" value="1"/>
</dbReference>
<dbReference type="EMBL" id="CAXAMM010004191">
    <property type="protein sequence ID" value="CAK9002759.1"/>
    <property type="molecule type" value="Genomic_DNA"/>
</dbReference>